<evidence type="ECO:0008006" key="2">
    <source>
        <dbReference type="Google" id="ProtNLM"/>
    </source>
</evidence>
<dbReference type="InterPro" id="IPR005502">
    <property type="entry name" value="Ribosyl_crysJ1"/>
</dbReference>
<name>A0A381XFD3_9ZZZZ</name>
<protein>
    <recommendedName>
        <fullName evidence="2">ADP-ribosylglycohydrolase family protein</fullName>
    </recommendedName>
</protein>
<dbReference type="InterPro" id="IPR036705">
    <property type="entry name" value="Ribosyl_crysJ1_sf"/>
</dbReference>
<dbReference type="Gene3D" id="1.10.4080.10">
    <property type="entry name" value="ADP-ribosylation/Crystallin J1"/>
    <property type="match status" value="1"/>
</dbReference>
<sequence>MQSPTFIKSHYFIFFFFGLGFSQDDIVSGPYKLSDPELFYDRYTPSATDRVISRSKYLDQLQGFWLAQCIANWTGLITEMDKIEPPFYTDENWGGPDQRNIWGNFGPSPTNTIEYYFIFDGDIWPADDDTDIEYMYQHLMDVHNVSILFPEQIRRGWLHHIYSNEDAPNGENFLWVSNETAYYLMQDGHLPPATSEPKNNPNYEMIDAQLTTEIFGLFSPARPDIALKMAHLPIRTTAKNNAEWVSEFYVIMYSLASYVESTLNMKEKIFWLSEQAREKLPDASYVAGMYDFIKADYNANPDKNDWEKTRDAVFTRYQLGSADGYVYNKSFDAGINFAASLVSLFYGEGDLPRTIRIGTLTGWDSDNPTATWGGLLGFLLRKEGVERAFGKFNLSNTYWIGRTRRNFPDHTLDADGEDTFPLMAERGIYIIDRVVMEEMGGGVDLEKDIWYIPLKGGTY</sequence>
<dbReference type="AlphaFoldDB" id="A0A381XFD3"/>
<dbReference type="Pfam" id="PF03747">
    <property type="entry name" value="ADP_ribosyl_GH"/>
    <property type="match status" value="1"/>
</dbReference>
<accession>A0A381XFD3</accession>
<proteinExistence type="predicted"/>
<gene>
    <name evidence="1" type="ORF">METZ01_LOCUS116174</name>
</gene>
<dbReference type="SUPFAM" id="SSF101478">
    <property type="entry name" value="ADP-ribosylglycohydrolase"/>
    <property type="match status" value="1"/>
</dbReference>
<dbReference type="EMBL" id="UINC01014941">
    <property type="protein sequence ID" value="SVA63320.1"/>
    <property type="molecule type" value="Genomic_DNA"/>
</dbReference>
<organism evidence="1">
    <name type="scientific">marine metagenome</name>
    <dbReference type="NCBI Taxonomy" id="408172"/>
    <lineage>
        <taxon>unclassified sequences</taxon>
        <taxon>metagenomes</taxon>
        <taxon>ecological metagenomes</taxon>
    </lineage>
</organism>
<reference evidence="1" key="1">
    <citation type="submission" date="2018-05" db="EMBL/GenBank/DDBJ databases">
        <authorList>
            <person name="Lanie J.A."/>
            <person name="Ng W.-L."/>
            <person name="Kazmierczak K.M."/>
            <person name="Andrzejewski T.M."/>
            <person name="Davidsen T.M."/>
            <person name="Wayne K.J."/>
            <person name="Tettelin H."/>
            <person name="Glass J.I."/>
            <person name="Rusch D."/>
            <person name="Podicherti R."/>
            <person name="Tsui H.-C.T."/>
            <person name="Winkler M.E."/>
        </authorList>
    </citation>
    <scope>NUCLEOTIDE SEQUENCE</scope>
</reference>
<evidence type="ECO:0000313" key="1">
    <source>
        <dbReference type="EMBL" id="SVA63320.1"/>
    </source>
</evidence>